<protein>
    <recommendedName>
        <fullName evidence="4">ATPase AAA-type core domain-containing protein</fullName>
    </recommendedName>
</protein>
<dbReference type="OrthoDB" id="10255768at2759"/>
<dbReference type="InterPro" id="IPR027417">
    <property type="entry name" value="P-loop_NTPase"/>
</dbReference>
<dbReference type="InterPro" id="IPR050221">
    <property type="entry name" value="26S_Proteasome_ATPase"/>
</dbReference>
<dbReference type="GO" id="GO:0016887">
    <property type="term" value="F:ATP hydrolysis activity"/>
    <property type="evidence" value="ECO:0007669"/>
    <property type="project" value="InterPro"/>
</dbReference>
<dbReference type="SUPFAM" id="SSF52540">
    <property type="entry name" value="P-loop containing nucleoside triphosphate hydrolases"/>
    <property type="match status" value="1"/>
</dbReference>
<keyword evidence="2" id="KW-0067">ATP-binding</keyword>
<feature type="compositionally biased region" description="Basic and acidic residues" evidence="3">
    <location>
        <begin position="16"/>
        <end position="31"/>
    </location>
</feature>
<evidence type="ECO:0000256" key="3">
    <source>
        <dbReference type="SAM" id="MobiDB-lite"/>
    </source>
</evidence>
<gene>
    <name evidence="5" type="ORF">ES319_D07G173800v1</name>
</gene>
<dbReference type="Proteomes" id="UP000327439">
    <property type="component" value="Chromosome D07"/>
</dbReference>
<feature type="domain" description="ATPase AAA-type core" evidence="4">
    <location>
        <begin position="160"/>
        <end position="211"/>
    </location>
</feature>
<feature type="region of interest" description="Disordered" evidence="3">
    <location>
        <begin position="1"/>
        <end position="45"/>
    </location>
</feature>
<dbReference type="AlphaFoldDB" id="A0A5J5QSK6"/>
<dbReference type="EMBL" id="CM018221">
    <property type="protein sequence ID" value="KAB2021928.1"/>
    <property type="molecule type" value="Genomic_DNA"/>
</dbReference>
<dbReference type="InterPro" id="IPR003959">
    <property type="entry name" value="ATPase_AAA_core"/>
</dbReference>
<accession>A0A5J5QSK6</accession>
<dbReference type="PANTHER" id="PTHR23073">
    <property type="entry name" value="26S PROTEASOME REGULATORY SUBUNIT"/>
    <property type="match status" value="1"/>
</dbReference>
<keyword evidence="1" id="KW-0547">Nucleotide-binding</keyword>
<keyword evidence="6" id="KW-1185">Reference proteome</keyword>
<name>A0A5J5QSK6_GOSBA</name>
<dbReference type="FunFam" id="3.40.50.300:FF:002861">
    <property type="entry name" value="Cell division control protein 48 homolog E"/>
    <property type="match status" value="1"/>
</dbReference>
<evidence type="ECO:0000259" key="4">
    <source>
        <dbReference type="Pfam" id="PF00004"/>
    </source>
</evidence>
<reference evidence="6" key="1">
    <citation type="journal article" date="2020" name="Nat. Genet.">
        <title>Genomic diversifications of five Gossypium allopolyploid species and their impact on cotton improvement.</title>
        <authorList>
            <person name="Chen Z.J."/>
            <person name="Sreedasyam A."/>
            <person name="Ando A."/>
            <person name="Song Q."/>
            <person name="De Santiago L.M."/>
            <person name="Hulse-Kemp A.M."/>
            <person name="Ding M."/>
            <person name="Ye W."/>
            <person name="Kirkbride R.C."/>
            <person name="Jenkins J."/>
            <person name="Plott C."/>
            <person name="Lovell J."/>
            <person name="Lin Y.M."/>
            <person name="Vaughn R."/>
            <person name="Liu B."/>
            <person name="Simpson S."/>
            <person name="Scheffler B.E."/>
            <person name="Wen L."/>
            <person name="Saski C.A."/>
            <person name="Grover C.E."/>
            <person name="Hu G."/>
            <person name="Conover J.L."/>
            <person name="Carlson J.W."/>
            <person name="Shu S."/>
            <person name="Boston L.B."/>
            <person name="Williams M."/>
            <person name="Peterson D.G."/>
            <person name="McGee K."/>
            <person name="Jones D.C."/>
            <person name="Wendel J.F."/>
            <person name="Stelly D.M."/>
            <person name="Grimwood J."/>
            <person name="Schmutz J."/>
        </authorList>
    </citation>
    <scope>NUCLEOTIDE SEQUENCE [LARGE SCALE GENOMIC DNA]</scope>
    <source>
        <strain evidence="6">cv. 3-79</strain>
    </source>
</reference>
<evidence type="ECO:0000256" key="1">
    <source>
        <dbReference type="ARBA" id="ARBA00022741"/>
    </source>
</evidence>
<dbReference type="Pfam" id="PF00004">
    <property type="entry name" value="AAA"/>
    <property type="match status" value="1"/>
</dbReference>
<dbReference type="Gene3D" id="3.40.50.300">
    <property type="entry name" value="P-loop containing nucleotide triphosphate hydrolases"/>
    <property type="match status" value="2"/>
</dbReference>
<dbReference type="GO" id="GO:0005524">
    <property type="term" value="F:ATP binding"/>
    <property type="evidence" value="ECO:0007669"/>
    <property type="project" value="UniProtKB-KW"/>
</dbReference>
<proteinExistence type="predicted"/>
<evidence type="ECO:0000313" key="5">
    <source>
        <dbReference type="EMBL" id="KAB2021928.1"/>
    </source>
</evidence>
<organism evidence="5 6">
    <name type="scientific">Gossypium barbadense</name>
    <name type="common">Sea Island cotton</name>
    <name type="synonym">Hibiscus barbadensis</name>
    <dbReference type="NCBI Taxonomy" id="3634"/>
    <lineage>
        <taxon>Eukaryota</taxon>
        <taxon>Viridiplantae</taxon>
        <taxon>Streptophyta</taxon>
        <taxon>Embryophyta</taxon>
        <taxon>Tracheophyta</taxon>
        <taxon>Spermatophyta</taxon>
        <taxon>Magnoliopsida</taxon>
        <taxon>eudicotyledons</taxon>
        <taxon>Gunneridae</taxon>
        <taxon>Pentapetalae</taxon>
        <taxon>rosids</taxon>
        <taxon>malvids</taxon>
        <taxon>Malvales</taxon>
        <taxon>Malvaceae</taxon>
        <taxon>Malvoideae</taxon>
        <taxon>Gossypium</taxon>
    </lineage>
</organism>
<evidence type="ECO:0000256" key="2">
    <source>
        <dbReference type="ARBA" id="ARBA00022840"/>
    </source>
</evidence>
<evidence type="ECO:0000313" key="6">
    <source>
        <dbReference type="Proteomes" id="UP000327439"/>
    </source>
</evidence>
<dbReference type="Gene3D" id="1.10.8.60">
    <property type="match status" value="1"/>
</dbReference>
<sequence>MGQGIPGGLNRQGLPGDKKLNGSDKKDKKFEPAAPPARVGSKQHKQKGSEVVAWLLTVTPLSKCKLQLLKLEQIKDYLLMEEEFVVNQKRLKPQEEKAEEDRFKFDDLRGSSMSGVGLLQDGVDPMVLVMKIQEIKEVVELPLTHPELYEDIGIKPPKGVILYEEPGTNKTLLAKAVANSTSVTFLCVVGSELIQKYLGDGPKLVRELFKRTMLELLNQLDDFDFREDVKVILATNRIESIDPALLCPESVFSRYVMIHTSRMTLADDVNLEEFVMTNDEFSGADIKALCIETGLLTLRERRMKV</sequence>